<dbReference type="EMBL" id="JAQOSO010000084">
    <property type="protein sequence ID" value="MDJ1175568.1"/>
    <property type="molecule type" value="Genomic_DNA"/>
</dbReference>
<dbReference type="RefSeq" id="WP_283767869.1">
    <property type="nucleotide sequence ID" value="NZ_JAQOSO010000084.1"/>
</dbReference>
<sequence>MTSDWEWGKLRAASIFTKANVKKSVSLLLLLLGVYVTGLGTWIKIKTTLALEKAPQPEAILMLGGNHEREPFTAQFAAQQEQPLEIWVSSGVGREKATQAFKAAGISEEQFHLDYQAVDTVTNFSTLVNDLKSKDIDHVYLITSDFHMPRSKAIATIILGSQGIAFTPIEVPSSDEGESPLSIARDVSRSILWTLTGRTAATLNPQFHKLRAQNLKEVEAL</sequence>
<keyword evidence="1" id="KW-0812">Transmembrane</keyword>
<keyword evidence="1" id="KW-1133">Transmembrane helix</keyword>
<protein>
    <submittedName>
        <fullName evidence="3">YdcF family protein</fullName>
    </submittedName>
</protein>
<evidence type="ECO:0000313" key="3">
    <source>
        <dbReference type="EMBL" id="MDJ1175568.1"/>
    </source>
</evidence>
<name>A0ABT7BB93_9CYAN</name>
<accession>A0ABT7BB93</accession>
<evidence type="ECO:0000256" key="1">
    <source>
        <dbReference type="SAM" id="Phobius"/>
    </source>
</evidence>
<dbReference type="Proteomes" id="UP001235849">
    <property type="component" value="Unassembled WGS sequence"/>
</dbReference>
<reference evidence="3 4" key="1">
    <citation type="submission" date="2023-01" db="EMBL/GenBank/DDBJ databases">
        <title>Novel diversity within Roseofilum (Cyanobacteria; Desertifilaceae) from marine benthic mats with descriptions of four novel species.</title>
        <authorList>
            <person name="Wang Y."/>
            <person name="Berthold D.E."/>
            <person name="Hu J."/>
            <person name="Lefler F.W."/>
            <person name="Laughinghouse H.D. IV."/>
        </authorList>
    </citation>
    <scope>NUCLEOTIDE SEQUENCE [LARGE SCALE GENOMIC DNA]</scope>
    <source>
        <strain evidence="3 4">BLCC-M114</strain>
    </source>
</reference>
<feature type="transmembrane region" description="Helical" evidence="1">
    <location>
        <begin position="25"/>
        <end position="43"/>
    </location>
</feature>
<feature type="domain" description="DUF218" evidence="2">
    <location>
        <begin position="59"/>
        <end position="171"/>
    </location>
</feature>
<organism evidence="3 4">
    <name type="scientific">Roseofilum capinflatum BLCC-M114</name>
    <dbReference type="NCBI Taxonomy" id="3022440"/>
    <lineage>
        <taxon>Bacteria</taxon>
        <taxon>Bacillati</taxon>
        <taxon>Cyanobacteriota</taxon>
        <taxon>Cyanophyceae</taxon>
        <taxon>Desertifilales</taxon>
        <taxon>Desertifilaceae</taxon>
        <taxon>Roseofilum</taxon>
        <taxon>Roseofilum capinflatum</taxon>
    </lineage>
</organism>
<dbReference type="InterPro" id="IPR003848">
    <property type="entry name" value="DUF218"/>
</dbReference>
<keyword evidence="4" id="KW-1185">Reference proteome</keyword>
<dbReference type="CDD" id="cd06259">
    <property type="entry name" value="YdcF-like"/>
    <property type="match status" value="1"/>
</dbReference>
<evidence type="ECO:0000313" key="4">
    <source>
        <dbReference type="Proteomes" id="UP001235849"/>
    </source>
</evidence>
<evidence type="ECO:0000259" key="2">
    <source>
        <dbReference type="Pfam" id="PF02698"/>
    </source>
</evidence>
<comment type="caution">
    <text evidence="3">The sequence shown here is derived from an EMBL/GenBank/DDBJ whole genome shotgun (WGS) entry which is preliminary data.</text>
</comment>
<dbReference type="Pfam" id="PF02698">
    <property type="entry name" value="DUF218"/>
    <property type="match status" value="1"/>
</dbReference>
<proteinExistence type="predicted"/>
<keyword evidence="1" id="KW-0472">Membrane</keyword>
<gene>
    <name evidence="3" type="ORF">PMG25_15870</name>
</gene>